<feature type="domain" description="PHD-type" evidence="6">
    <location>
        <begin position="165"/>
        <end position="221"/>
    </location>
</feature>
<dbReference type="InterPro" id="IPR019786">
    <property type="entry name" value="Zinc_finger_PHD-type_CS"/>
</dbReference>
<dbReference type="AlphaFoldDB" id="S8AKJ7"/>
<evidence type="ECO:0000256" key="1">
    <source>
        <dbReference type="ARBA" id="ARBA00022723"/>
    </source>
</evidence>
<protein>
    <recommendedName>
        <fullName evidence="6">PHD-type domain-containing protein</fullName>
    </recommendedName>
</protein>
<dbReference type="Pfam" id="PF00628">
    <property type="entry name" value="PHD"/>
    <property type="match status" value="1"/>
</dbReference>
<dbReference type="SUPFAM" id="SSF57903">
    <property type="entry name" value="FYVE/PHD zinc finger"/>
    <property type="match status" value="1"/>
</dbReference>
<dbReference type="InterPro" id="IPR001965">
    <property type="entry name" value="Znf_PHD"/>
</dbReference>
<organism evidence="7 8">
    <name type="scientific">Dactylellina haptotyla (strain CBS 200.50)</name>
    <name type="common">Nematode-trapping fungus</name>
    <name type="synonym">Monacrosporium haptotylum</name>
    <dbReference type="NCBI Taxonomy" id="1284197"/>
    <lineage>
        <taxon>Eukaryota</taxon>
        <taxon>Fungi</taxon>
        <taxon>Dikarya</taxon>
        <taxon>Ascomycota</taxon>
        <taxon>Pezizomycotina</taxon>
        <taxon>Orbiliomycetes</taxon>
        <taxon>Orbiliales</taxon>
        <taxon>Orbiliaceae</taxon>
        <taxon>Dactylellina</taxon>
    </lineage>
</organism>
<reference evidence="8" key="2">
    <citation type="submission" date="2013-04" db="EMBL/GenBank/DDBJ databases">
        <title>Genomic mechanisms accounting for the adaptation to parasitism in nematode-trapping fungi.</title>
        <authorList>
            <person name="Ahren D.G."/>
        </authorList>
    </citation>
    <scope>NUCLEOTIDE SEQUENCE [LARGE SCALE GENOMIC DNA]</scope>
    <source>
        <strain evidence="8">CBS 200.50</strain>
    </source>
</reference>
<evidence type="ECO:0000256" key="4">
    <source>
        <dbReference type="PROSITE-ProRule" id="PRU00146"/>
    </source>
</evidence>
<proteinExistence type="predicted"/>
<dbReference type="OrthoDB" id="5863171at2759"/>
<dbReference type="PROSITE" id="PS01359">
    <property type="entry name" value="ZF_PHD_1"/>
    <property type="match status" value="1"/>
</dbReference>
<keyword evidence="3" id="KW-0862">Zinc</keyword>
<dbReference type="STRING" id="1284197.S8AKJ7"/>
<dbReference type="Proteomes" id="UP000015100">
    <property type="component" value="Unassembled WGS sequence"/>
</dbReference>
<feature type="region of interest" description="Disordered" evidence="5">
    <location>
        <begin position="15"/>
        <end position="120"/>
    </location>
</feature>
<evidence type="ECO:0000256" key="2">
    <source>
        <dbReference type="ARBA" id="ARBA00022771"/>
    </source>
</evidence>
<dbReference type="CDD" id="cd15502">
    <property type="entry name" value="PHD_Phf1p_Phf2p_like"/>
    <property type="match status" value="1"/>
</dbReference>
<dbReference type="Gene3D" id="3.30.40.10">
    <property type="entry name" value="Zinc/RING finger domain, C3HC4 (zinc finger)"/>
    <property type="match status" value="1"/>
</dbReference>
<dbReference type="PROSITE" id="PS50016">
    <property type="entry name" value="ZF_PHD_2"/>
    <property type="match status" value="1"/>
</dbReference>
<dbReference type="InterPro" id="IPR019787">
    <property type="entry name" value="Znf_PHD-finger"/>
</dbReference>
<name>S8AKJ7_DACHA</name>
<evidence type="ECO:0000256" key="3">
    <source>
        <dbReference type="ARBA" id="ARBA00022833"/>
    </source>
</evidence>
<evidence type="ECO:0000259" key="6">
    <source>
        <dbReference type="PROSITE" id="PS50016"/>
    </source>
</evidence>
<gene>
    <name evidence="7" type="ORF">H072_4426</name>
</gene>
<reference evidence="7 8" key="1">
    <citation type="journal article" date="2013" name="PLoS Genet.">
        <title>Genomic mechanisms accounting for the adaptation to parasitism in nematode-trapping fungi.</title>
        <authorList>
            <person name="Meerupati T."/>
            <person name="Andersson K.M."/>
            <person name="Friman E."/>
            <person name="Kumar D."/>
            <person name="Tunlid A."/>
            <person name="Ahren D."/>
        </authorList>
    </citation>
    <scope>NUCLEOTIDE SEQUENCE [LARGE SCALE GENOMIC DNA]</scope>
    <source>
        <strain evidence="7 8">CBS 200.50</strain>
    </source>
</reference>
<dbReference type="GO" id="GO:0008270">
    <property type="term" value="F:zinc ion binding"/>
    <property type="evidence" value="ECO:0007669"/>
    <property type="project" value="UniProtKB-KW"/>
</dbReference>
<accession>S8AKJ7</accession>
<sequence>MSAAATPRLMLRFSAFPAGQGKMEEVEYEESLPSMRDSASGSSRSPASFEMPAEIPQPEPEHQTGLKSIRLILKPKKRGAQEIEEENISEPPPTRKRQRRRSKVGKPNKRGYNDSSSDENYIQSGFKTLSGRTVVNPNAHKETAILESHGTSPQFSEASASDEPEASCMVCTRTPDSPEDQIVFCDGCDQAYHQYCHVPIIDNSFVQMAEKNWYCKNCEPGKGSQTDLNPASLPITGAGGLLLSQDEKLLYLNSLSREKLISIILNIDQNSPNISVYPTDIYKNIKQLETHATLKTETLEDTNIPGEKEPNSQIQDKSNEDDSLWQDDSDNPAISHRIYSISGVKVDNPKGWISFREFRNRDNDTPNRTNQSGV</sequence>
<feature type="compositionally biased region" description="Low complexity" evidence="5">
    <location>
        <begin position="33"/>
        <end position="48"/>
    </location>
</feature>
<keyword evidence="1" id="KW-0479">Metal-binding</keyword>
<dbReference type="OMA" id="DECNDAY"/>
<keyword evidence="8" id="KW-1185">Reference proteome</keyword>
<dbReference type="HOGENOM" id="CLU_739720_0_0_1"/>
<dbReference type="InterPro" id="IPR013083">
    <property type="entry name" value="Znf_RING/FYVE/PHD"/>
</dbReference>
<dbReference type="SMART" id="SM00249">
    <property type="entry name" value="PHD"/>
    <property type="match status" value="1"/>
</dbReference>
<evidence type="ECO:0000313" key="7">
    <source>
        <dbReference type="EMBL" id="EPS41656.1"/>
    </source>
</evidence>
<dbReference type="EMBL" id="AQGS01000225">
    <property type="protein sequence ID" value="EPS41656.1"/>
    <property type="molecule type" value="Genomic_DNA"/>
</dbReference>
<evidence type="ECO:0000256" key="5">
    <source>
        <dbReference type="SAM" id="MobiDB-lite"/>
    </source>
</evidence>
<dbReference type="InterPro" id="IPR011011">
    <property type="entry name" value="Znf_FYVE_PHD"/>
</dbReference>
<comment type="caution">
    <text evidence="7">The sequence shown here is derived from an EMBL/GenBank/DDBJ whole genome shotgun (WGS) entry which is preliminary data.</text>
</comment>
<evidence type="ECO:0000313" key="8">
    <source>
        <dbReference type="Proteomes" id="UP000015100"/>
    </source>
</evidence>
<feature type="region of interest" description="Disordered" evidence="5">
    <location>
        <begin position="300"/>
        <end position="331"/>
    </location>
</feature>
<feature type="compositionally biased region" description="Basic residues" evidence="5">
    <location>
        <begin position="94"/>
        <end position="109"/>
    </location>
</feature>
<dbReference type="eggNOG" id="KOG4323">
    <property type="taxonomic scope" value="Eukaryota"/>
</dbReference>
<feature type="compositionally biased region" description="Acidic residues" evidence="5">
    <location>
        <begin position="319"/>
        <end position="330"/>
    </location>
</feature>
<keyword evidence="2 4" id="KW-0863">Zinc-finger</keyword>